<keyword evidence="4" id="KW-0255">Endonuclease</keyword>
<keyword evidence="1" id="KW-0808">Transferase</keyword>
<dbReference type="AlphaFoldDB" id="A0AAP0BS15"/>
<dbReference type="Proteomes" id="UP001418222">
    <property type="component" value="Unassembled WGS sequence"/>
</dbReference>
<keyword evidence="6" id="KW-0695">RNA-directed DNA polymerase</keyword>
<evidence type="ECO:0000256" key="2">
    <source>
        <dbReference type="ARBA" id="ARBA00022695"/>
    </source>
</evidence>
<sequence length="179" mass="21080">MDFRFIVTPQGKDLGCVFMQHGNVIDFASRQLKIHEKNYLVHDLELATVIHALKIWRHHIYGVSCEIFTDNKSLKYIFDYQELNMRQRRWLEFLSDYNVDIQYYPGKTNVVADALSRKGSSYFILTQQEELVRDLERLEISVVPRSSFRSARLSWMEITCGIKDKIKTTLPLDLKMGEI</sequence>
<feature type="domain" description="Reverse transcriptase RNase H-like" evidence="7">
    <location>
        <begin position="11"/>
        <end position="97"/>
    </location>
</feature>
<gene>
    <name evidence="8" type="ORF">KSP39_PZI004936</name>
</gene>
<dbReference type="GO" id="GO:0016787">
    <property type="term" value="F:hydrolase activity"/>
    <property type="evidence" value="ECO:0007669"/>
    <property type="project" value="UniProtKB-KW"/>
</dbReference>
<evidence type="ECO:0000256" key="5">
    <source>
        <dbReference type="ARBA" id="ARBA00022801"/>
    </source>
</evidence>
<keyword evidence="5" id="KW-0378">Hydrolase</keyword>
<dbReference type="GO" id="GO:0003964">
    <property type="term" value="F:RNA-directed DNA polymerase activity"/>
    <property type="evidence" value="ECO:0007669"/>
    <property type="project" value="UniProtKB-KW"/>
</dbReference>
<keyword evidence="9" id="KW-1185">Reference proteome</keyword>
<dbReference type="GO" id="GO:0004519">
    <property type="term" value="F:endonuclease activity"/>
    <property type="evidence" value="ECO:0007669"/>
    <property type="project" value="UniProtKB-KW"/>
</dbReference>
<evidence type="ECO:0000259" key="7">
    <source>
        <dbReference type="Pfam" id="PF17917"/>
    </source>
</evidence>
<dbReference type="CDD" id="cd09274">
    <property type="entry name" value="RNase_HI_RT_Ty3"/>
    <property type="match status" value="1"/>
</dbReference>
<evidence type="ECO:0000256" key="4">
    <source>
        <dbReference type="ARBA" id="ARBA00022759"/>
    </source>
</evidence>
<dbReference type="InterPro" id="IPR041373">
    <property type="entry name" value="RT_RNaseH"/>
</dbReference>
<dbReference type="PANTHER" id="PTHR34072:SF59">
    <property type="entry name" value="CCHC-TYPE INTEGRASE"/>
    <property type="match status" value="1"/>
</dbReference>
<comment type="caution">
    <text evidence="8">The sequence shown here is derived from an EMBL/GenBank/DDBJ whole genome shotgun (WGS) entry which is preliminary data.</text>
</comment>
<reference evidence="8 9" key="1">
    <citation type="journal article" date="2022" name="Nat. Plants">
        <title>Genomes of leafy and leafless Platanthera orchids illuminate the evolution of mycoheterotrophy.</title>
        <authorList>
            <person name="Li M.H."/>
            <person name="Liu K.W."/>
            <person name="Li Z."/>
            <person name="Lu H.C."/>
            <person name="Ye Q.L."/>
            <person name="Zhang D."/>
            <person name="Wang J.Y."/>
            <person name="Li Y.F."/>
            <person name="Zhong Z.M."/>
            <person name="Liu X."/>
            <person name="Yu X."/>
            <person name="Liu D.K."/>
            <person name="Tu X.D."/>
            <person name="Liu B."/>
            <person name="Hao Y."/>
            <person name="Liao X.Y."/>
            <person name="Jiang Y.T."/>
            <person name="Sun W.H."/>
            <person name="Chen J."/>
            <person name="Chen Y.Q."/>
            <person name="Ai Y."/>
            <person name="Zhai J.W."/>
            <person name="Wu S.S."/>
            <person name="Zhou Z."/>
            <person name="Hsiao Y.Y."/>
            <person name="Wu W.L."/>
            <person name="Chen Y.Y."/>
            <person name="Lin Y.F."/>
            <person name="Hsu J.L."/>
            <person name="Li C.Y."/>
            <person name="Wang Z.W."/>
            <person name="Zhao X."/>
            <person name="Zhong W.Y."/>
            <person name="Ma X.K."/>
            <person name="Ma L."/>
            <person name="Huang J."/>
            <person name="Chen G.Z."/>
            <person name="Huang M.Z."/>
            <person name="Huang L."/>
            <person name="Peng D.H."/>
            <person name="Luo Y.B."/>
            <person name="Zou S.Q."/>
            <person name="Chen S.P."/>
            <person name="Lan S."/>
            <person name="Tsai W.C."/>
            <person name="Van de Peer Y."/>
            <person name="Liu Z.J."/>
        </authorList>
    </citation>
    <scope>NUCLEOTIDE SEQUENCE [LARGE SCALE GENOMIC DNA]</scope>
    <source>
        <tissue evidence="8">Leaf</tissue>
    </source>
</reference>
<evidence type="ECO:0000313" key="9">
    <source>
        <dbReference type="Proteomes" id="UP001418222"/>
    </source>
</evidence>
<accession>A0AAP0BS15</accession>
<keyword evidence="2" id="KW-0548">Nucleotidyltransferase</keyword>
<name>A0AAP0BS15_9ASPA</name>
<dbReference type="SUPFAM" id="SSF56672">
    <property type="entry name" value="DNA/RNA polymerases"/>
    <property type="match status" value="1"/>
</dbReference>
<evidence type="ECO:0000256" key="6">
    <source>
        <dbReference type="ARBA" id="ARBA00022918"/>
    </source>
</evidence>
<dbReference type="InterPro" id="IPR043502">
    <property type="entry name" value="DNA/RNA_pol_sf"/>
</dbReference>
<proteinExistence type="predicted"/>
<evidence type="ECO:0000256" key="3">
    <source>
        <dbReference type="ARBA" id="ARBA00022722"/>
    </source>
</evidence>
<evidence type="ECO:0000313" key="8">
    <source>
        <dbReference type="EMBL" id="KAK8949028.1"/>
    </source>
</evidence>
<protein>
    <recommendedName>
        <fullName evidence="7">Reverse transcriptase RNase H-like domain-containing protein</fullName>
    </recommendedName>
</protein>
<evidence type="ECO:0000256" key="1">
    <source>
        <dbReference type="ARBA" id="ARBA00022679"/>
    </source>
</evidence>
<dbReference type="EMBL" id="JBBWWQ010000004">
    <property type="protein sequence ID" value="KAK8949028.1"/>
    <property type="molecule type" value="Genomic_DNA"/>
</dbReference>
<dbReference type="Pfam" id="PF17917">
    <property type="entry name" value="RT_RNaseH"/>
    <property type="match status" value="1"/>
</dbReference>
<organism evidence="8 9">
    <name type="scientific">Platanthera zijinensis</name>
    <dbReference type="NCBI Taxonomy" id="2320716"/>
    <lineage>
        <taxon>Eukaryota</taxon>
        <taxon>Viridiplantae</taxon>
        <taxon>Streptophyta</taxon>
        <taxon>Embryophyta</taxon>
        <taxon>Tracheophyta</taxon>
        <taxon>Spermatophyta</taxon>
        <taxon>Magnoliopsida</taxon>
        <taxon>Liliopsida</taxon>
        <taxon>Asparagales</taxon>
        <taxon>Orchidaceae</taxon>
        <taxon>Orchidoideae</taxon>
        <taxon>Orchideae</taxon>
        <taxon>Orchidinae</taxon>
        <taxon>Platanthera</taxon>
    </lineage>
</organism>
<keyword evidence="3" id="KW-0540">Nuclease</keyword>
<dbReference type="PANTHER" id="PTHR34072">
    <property type="entry name" value="ENZYMATIC POLYPROTEIN-RELATED"/>
    <property type="match status" value="1"/>
</dbReference>